<dbReference type="AlphaFoldDB" id="A0A518DLM6"/>
<dbReference type="GO" id="GO:0016756">
    <property type="term" value="F:glutathione gamma-glutamylcysteinyltransferase activity"/>
    <property type="evidence" value="ECO:0007669"/>
    <property type="project" value="UniProtKB-EC"/>
</dbReference>
<feature type="signal peptide" evidence="5">
    <location>
        <begin position="1"/>
        <end position="23"/>
    </location>
</feature>
<dbReference type="OrthoDB" id="8560621at2"/>
<dbReference type="EMBL" id="CP036433">
    <property type="protein sequence ID" value="QDU92732.1"/>
    <property type="molecule type" value="Genomic_DNA"/>
</dbReference>
<dbReference type="SUPFAM" id="SSF54001">
    <property type="entry name" value="Cysteine proteinases"/>
    <property type="match status" value="1"/>
</dbReference>
<dbReference type="GO" id="GO:0010038">
    <property type="term" value="P:response to metal ion"/>
    <property type="evidence" value="ECO:0007669"/>
    <property type="project" value="InterPro"/>
</dbReference>
<dbReference type="PROSITE" id="PS51443">
    <property type="entry name" value="PCS"/>
    <property type="match status" value="1"/>
</dbReference>
<dbReference type="InterPro" id="IPR038765">
    <property type="entry name" value="Papain-like_cys_pep_sf"/>
</dbReference>
<evidence type="ECO:0000256" key="5">
    <source>
        <dbReference type="SAM" id="SignalP"/>
    </source>
</evidence>
<gene>
    <name evidence="7" type="ORF">Pla8534_04810</name>
</gene>
<accession>A0A518DLM6</accession>
<dbReference type="RefSeq" id="WP_145048945.1">
    <property type="nucleotide sequence ID" value="NZ_CP036433.1"/>
</dbReference>
<reference evidence="7 8" key="1">
    <citation type="submission" date="2019-02" db="EMBL/GenBank/DDBJ databases">
        <title>Deep-cultivation of Planctomycetes and their phenomic and genomic characterization uncovers novel biology.</title>
        <authorList>
            <person name="Wiegand S."/>
            <person name="Jogler M."/>
            <person name="Boedeker C."/>
            <person name="Pinto D."/>
            <person name="Vollmers J."/>
            <person name="Rivas-Marin E."/>
            <person name="Kohn T."/>
            <person name="Peeters S.H."/>
            <person name="Heuer A."/>
            <person name="Rast P."/>
            <person name="Oberbeckmann S."/>
            <person name="Bunk B."/>
            <person name="Jeske O."/>
            <person name="Meyerdierks A."/>
            <person name="Storesund J.E."/>
            <person name="Kallscheuer N."/>
            <person name="Luecker S."/>
            <person name="Lage O.M."/>
            <person name="Pohl T."/>
            <person name="Merkel B.J."/>
            <person name="Hornburger P."/>
            <person name="Mueller R.-W."/>
            <person name="Bruemmer F."/>
            <person name="Labrenz M."/>
            <person name="Spormann A.M."/>
            <person name="Op den Camp H."/>
            <person name="Overmann J."/>
            <person name="Amann R."/>
            <person name="Jetten M.S.M."/>
            <person name="Mascher T."/>
            <person name="Medema M.H."/>
            <person name="Devos D.P."/>
            <person name="Kaster A.-K."/>
            <person name="Ovreas L."/>
            <person name="Rohde M."/>
            <person name="Galperin M.Y."/>
            <person name="Jogler C."/>
        </authorList>
    </citation>
    <scope>NUCLEOTIDE SEQUENCE [LARGE SCALE GENOMIC DNA]</scope>
    <source>
        <strain evidence="7 8">Pla85_3_4</strain>
    </source>
</reference>
<organism evidence="7 8">
    <name type="scientific">Lignipirellula cremea</name>
    <dbReference type="NCBI Taxonomy" id="2528010"/>
    <lineage>
        <taxon>Bacteria</taxon>
        <taxon>Pseudomonadati</taxon>
        <taxon>Planctomycetota</taxon>
        <taxon>Planctomycetia</taxon>
        <taxon>Pirellulales</taxon>
        <taxon>Pirellulaceae</taxon>
        <taxon>Lignipirellula</taxon>
    </lineage>
</organism>
<keyword evidence="4" id="KW-0479">Metal-binding</keyword>
<keyword evidence="2" id="KW-0104">Cadmium</keyword>
<keyword evidence="3" id="KW-0808">Transferase</keyword>
<evidence type="ECO:0000313" key="8">
    <source>
        <dbReference type="Proteomes" id="UP000317648"/>
    </source>
</evidence>
<keyword evidence="5" id="KW-0732">Signal</keyword>
<feature type="domain" description="Peptidase C83" evidence="6">
    <location>
        <begin position="11"/>
        <end position="249"/>
    </location>
</feature>
<dbReference type="GO" id="GO:0046872">
    <property type="term" value="F:metal ion binding"/>
    <property type="evidence" value="ECO:0007669"/>
    <property type="project" value="UniProtKB-KW"/>
</dbReference>
<dbReference type="KEGG" id="lcre:Pla8534_04810"/>
<name>A0A518DLM6_9BACT</name>
<proteinExistence type="predicted"/>
<dbReference type="InterPro" id="IPR040409">
    <property type="entry name" value="PCS-like"/>
</dbReference>
<feature type="chain" id="PRO_5021731859" description="glutathione gamma-glutamylcysteinyltransferase" evidence="5">
    <location>
        <begin position="24"/>
        <end position="257"/>
    </location>
</feature>
<evidence type="ECO:0000259" key="6">
    <source>
        <dbReference type="PROSITE" id="PS51443"/>
    </source>
</evidence>
<dbReference type="Proteomes" id="UP000317648">
    <property type="component" value="Chromosome"/>
</dbReference>
<dbReference type="PANTHER" id="PTHR33447">
    <property type="entry name" value="GLUTATHIONE GAMMA-GLUTAMYLCYSTEINYLTRANSFERASE"/>
    <property type="match status" value="1"/>
</dbReference>
<evidence type="ECO:0000256" key="2">
    <source>
        <dbReference type="ARBA" id="ARBA00022539"/>
    </source>
</evidence>
<evidence type="ECO:0000256" key="3">
    <source>
        <dbReference type="ARBA" id="ARBA00022679"/>
    </source>
</evidence>
<dbReference type="GO" id="GO:0046938">
    <property type="term" value="P:phytochelatin biosynthetic process"/>
    <property type="evidence" value="ECO:0007669"/>
    <property type="project" value="InterPro"/>
</dbReference>
<keyword evidence="8" id="KW-1185">Reference proteome</keyword>
<dbReference type="Gene3D" id="3.90.70.30">
    <property type="entry name" value="Phytochelatin synthase, N-terminal domain"/>
    <property type="match status" value="1"/>
</dbReference>
<evidence type="ECO:0000313" key="7">
    <source>
        <dbReference type="EMBL" id="QDU92732.1"/>
    </source>
</evidence>
<evidence type="ECO:0000256" key="4">
    <source>
        <dbReference type="ARBA" id="ARBA00022723"/>
    </source>
</evidence>
<dbReference type="InterPro" id="IPR007719">
    <property type="entry name" value="PCS_N"/>
</dbReference>
<protein>
    <recommendedName>
        <fullName evidence="1">glutathione gamma-glutamylcysteinyltransferase</fullName>
        <ecNumber evidence="1">2.3.2.15</ecNumber>
    </recommendedName>
</protein>
<sequence precursor="true">MHVFCRTVIGFAVGLFLARPAQAEPPVLPKYGERVVRLYQDRQHLQRRPAPDYWALSPYYVAQPNDVSCSAACVAMIVNALRARQSLPADAELATPESVVALVAAHRWGEKLSDDGPGVTLEELALILPDVFRATPGAAARTETLRFAGPTALADLRQVLLANERSDDDFLAANFLQSTATGDPAGAVGHLAPVAAYDVEQDRVLLLDPDRRWYEPYWIRVETLLAAISTVDPVAGRPRGLLRVTRLPAEPEASIAK</sequence>
<dbReference type="EC" id="2.3.2.15" evidence="1"/>
<dbReference type="Pfam" id="PF05023">
    <property type="entry name" value="Phytochelatin"/>
    <property type="match status" value="1"/>
</dbReference>
<evidence type="ECO:0000256" key="1">
    <source>
        <dbReference type="ARBA" id="ARBA00012468"/>
    </source>
</evidence>
<dbReference type="InterPro" id="IPR038156">
    <property type="entry name" value="PCS_N_sf"/>
</dbReference>